<sequence length="213" mass="25055">MLNFKQITIRHILNILVMVATWSISLWFDVNFGISTLLGVVGYGVSNVVIKYVQQFRFLKKWGLTHSEYKHIEMQLSEANTELRNINRCFTKIRSISIFKQLLEMNRMAKRIINIVRKNPRKFYQAEQFFYAHIHSASELTEKYALLSTQPIKSADVHLTLQETRDTLESLNNVMQEDLQTVLASDIEELKMELDFAKLNTMPKEKLMHREEN</sequence>
<dbReference type="InterPro" id="IPR018770">
    <property type="entry name" value="ChloroindolylP_hydrolase"/>
</dbReference>
<feature type="transmembrane region" description="Helical" evidence="1">
    <location>
        <begin position="34"/>
        <end position="53"/>
    </location>
</feature>
<accession>A0A143HBH5</accession>
<dbReference type="AlphaFoldDB" id="A0A143HBH5"/>
<feature type="transmembrane region" description="Helical" evidence="1">
    <location>
        <begin position="12"/>
        <end position="28"/>
    </location>
</feature>
<proteinExistence type="predicted"/>
<evidence type="ECO:0000313" key="2">
    <source>
        <dbReference type="EMBL" id="AMW99097.1"/>
    </source>
</evidence>
<evidence type="ECO:0000256" key="1">
    <source>
        <dbReference type="SAM" id="Phobius"/>
    </source>
</evidence>
<dbReference type="STRING" id="241244.ATY39_06275"/>
<protein>
    <recommendedName>
        <fullName evidence="4">Protein xpaC</fullName>
    </recommendedName>
</protein>
<dbReference type="Proteomes" id="UP000076021">
    <property type="component" value="Chromosome"/>
</dbReference>
<keyword evidence="1" id="KW-1133">Transmembrane helix</keyword>
<name>A0A143HBH5_9BACL</name>
<dbReference type="Pfam" id="PF10112">
    <property type="entry name" value="Halogen_Hydrol"/>
    <property type="match status" value="1"/>
</dbReference>
<evidence type="ECO:0000313" key="3">
    <source>
        <dbReference type="Proteomes" id="UP000076021"/>
    </source>
</evidence>
<gene>
    <name evidence="2" type="ORF">ATY39_06275</name>
</gene>
<reference evidence="3" key="2">
    <citation type="submission" date="2016-03" db="EMBL/GenBank/DDBJ databases">
        <authorList>
            <person name="Seldin L."/>
        </authorList>
    </citation>
    <scope>NUCLEOTIDE SEQUENCE [LARGE SCALE GENOMIC DNA]</scope>
    <source>
        <strain evidence="3">PP9</strain>
    </source>
</reference>
<evidence type="ECO:0008006" key="4">
    <source>
        <dbReference type="Google" id="ProtNLM"/>
    </source>
</evidence>
<dbReference type="RefSeq" id="WP_066787391.1">
    <property type="nucleotide sequence ID" value="NZ_CP014806.1"/>
</dbReference>
<keyword evidence="3" id="KW-1185">Reference proteome</keyword>
<reference evidence="2 3" key="1">
    <citation type="journal article" date="2016" name="Genome Announc.">
        <title>Whole-Genome Sequence of Rummeliibacillus stabekisii Strain PP9 Isolated from Antarctic Soil.</title>
        <authorList>
            <person name="da Mota F.F."/>
            <person name="Vollu R.E."/>
            <person name="Jurelevicius D."/>
            <person name="Seldin L."/>
        </authorList>
    </citation>
    <scope>NUCLEOTIDE SEQUENCE [LARGE SCALE GENOMIC DNA]</scope>
    <source>
        <strain evidence="2 3">PP9</strain>
    </source>
</reference>
<dbReference type="EMBL" id="CP014806">
    <property type="protein sequence ID" value="AMW99097.1"/>
    <property type="molecule type" value="Genomic_DNA"/>
</dbReference>
<dbReference type="OrthoDB" id="2081028at2"/>
<organism evidence="2 3">
    <name type="scientific">Rummeliibacillus stabekisii</name>
    <dbReference type="NCBI Taxonomy" id="241244"/>
    <lineage>
        <taxon>Bacteria</taxon>
        <taxon>Bacillati</taxon>
        <taxon>Bacillota</taxon>
        <taxon>Bacilli</taxon>
        <taxon>Bacillales</taxon>
        <taxon>Caryophanaceae</taxon>
        <taxon>Rummeliibacillus</taxon>
    </lineage>
</organism>
<keyword evidence="1" id="KW-0472">Membrane</keyword>
<dbReference type="KEGG" id="rst:ATY39_06275"/>
<keyword evidence="1" id="KW-0812">Transmembrane</keyword>